<organism evidence="2 3">
    <name type="scientific">Bradyrhizobium iriomotense</name>
    <dbReference type="NCBI Taxonomy" id="441950"/>
    <lineage>
        <taxon>Bacteria</taxon>
        <taxon>Pseudomonadati</taxon>
        <taxon>Pseudomonadota</taxon>
        <taxon>Alphaproteobacteria</taxon>
        <taxon>Hyphomicrobiales</taxon>
        <taxon>Nitrobacteraceae</taxon>
        <taxon>Bradyrhizobium</taxon>
    </lineage>
</organism>
<keyword evidence="1" id="KW-0812">Transmembrane</keyword>
<accession>A0ABQ6B391</accession>
<proteinExistence type="predicted"/>
<name>A0ABQ6B391_9BRAD</name>
<gene>
    <name evidence="2" type="ORF">GCM10007857_40660</name>
</gene>
<keyword evidence="1" id="KW-1133">Transmembrane helix</keyword>
<evidence type="ECO:0000256" key="1">
    <source>
        <dbReference type="SAM" id="Phobius"/>
    </source>
</evidence>
<evidence type="ECO:0000313" key="3">
    <source>
        <dbReference type="Proteomes" id="UP001156905"/>
    </source>
</evidence>
<dbReference type="Proteomes" id="UP001156905">
    <property type="component" value="Unassembled WGS sequence"/>
</dbReference>
<feature type="transmembrane region" description="Helical" evidence="1">
    <location>
        <begin position="20"/>
        <end position="41"/>
    </location>
</feature>
<sequence length="62" mass="6481">MLAGFGDGGSDVAGHVASPVILLFVALREAIISTAFPVNFVRTGARIARCGVLTPKRKSPRD</sequence>
<protein>
    <submittedName>
        <fullName evidence="2">Uncharacterized protein</fullName>
    </submittedName>
</protein>
<keyword evidence="3" id="KW-1185">Reference proteome</keyword>
<dbReference type="EMBL" id="BSOW01000014">
    <property type="protein sequence ID" value="GLR87355.1"/>
    <property type="molecule type" value="Genomic_DNA"/>
</dbReference>
<comment type="caution">
    <text evidence="2">The sequence shown here is derived from an EMBL/GenBank/DDBJ whole genome shotgun (WGS) entry which is preliminary data.</text>
</comment>
<reference evidence="3" key="1">
    <citation type="journal article" date="2019" name="Int. J. Syst. Evol. Microbiol.">
        <title>The Global Catalogue of Microorganisms (GCM) 10K type strain sequencing project: providing services to taxonomists for standard genome sequencing and annotation.</title>
        <authorList>
            <consortium name="The Broad Institute Genomics Platform"/>
            <consortium name="The Broad Institute Genome Sequencing Center for Infectious Disease"/>
            <person name="Wu L."/>
            <person name="Ma J."/>
        </authorList>
    </citation>
    <scope>NUCLEOTIDE SEQUENCE [LARGE SCALE GENOMIC DNA]</scope>
    <source>
        <strain evidence="3">NBRC 102520</strain>
    </source>
</reference>
<evidence type="ECO:0000313" key="2">
    <source>
        <dbReference type="EMBL" id="GLR87355.1"/>
    </source>
</evidence>
<keyword evidence="1" id="KW-0472">Membrane</keyword>